<sequence>MSSKGNSTILCYPLRDARKPRRIAEDPAAELSPNDCVVIRPPASYTRKQTYERYLDAKYRYHPPPIPLDQEYMTTSTIPVTSSLQAVPPPSASSSSASLTHYGKSSQDTKGSSMHLERTENAPFAGRKATPLPAMQPLHEVVKENQQQEQSAQGRKEVMSIQGVAVPPKPVPPASDALAEAVSALESAYTPRSAWPDEIRAFDRRDTDKDDGGAAMFGSPRRSMEDSEEKEARVQQRTRQEIMKDVLQDVDPALRAFLE</sequence>
<proteinExistence type="predicted"/>
<keyword evidence="2" id="KW-1185">Reference proteome</keyword>
<comment type="caution">
    <text evidence="1">The sequence shown here is derived from an EMBL/GenBank/DDBJ whole genome shotgun (WGS) entry which is preliminary data.</text>
</comment>
<name>A0ACC2VZ32_9TREE</name>
<organism evidence="1 2">
    <name type="scientific">Naganishia cerealis</name>
    <dbReference type="NCBI Taxonomy" id="610337"/>
    <lineage>
        <taxon>Eukaryota</taxon>
        <taxon>Fungi</taxon>
        <taxon>Dikarya</taxon>
        <taxon>Basidiomycota</taxon>
        <taxon>Agaricomycotina</taxon>
        <taxon>Tremellomycetes</taxon>
        <taxon>Filobasidiales</taxon>
        <taxon>Filobasidiaceae</taxon>
        <taxon>Naganishia</taxon>
    </lineage>
</organism>
<evidence type="ECO:0000313" key="2">
    <source>
        <dbReference type="Proteomes" id="UP001241377"/>
    </source>
</evidence>
<accession>A0ACC2VZ32</accession>
<dbReference type="Proteomes" id="UP001241377">
    <property type="component" value="Unassembled WGS sequence"/>
</dbReference>
<protein>
    <submittedName>
        <fullName evidence="1">Uncharacterized protein</fullName>
    </submittedName>
</protein>
<reference evidence="1" key="1">
    <citation type="submission" date="2023-04" db="EMBL/GenBank/DDBJ databases">
        <title>Draft Genome sequencing of Naganishia species isolated from polar environments using Oxford Nanopore Technology.</title>
        <authorList>
            <person name="Leo P."/>
            <person name="Venkateswaran K."/>
        </authorList>
    </citation>
    <scope>NUCLEOTIDE SEQUENCE</scope>
    <source>
        <strain evidence="1">MNA-CCFEE 5261</strain>
    </source>
</reference>
<gene>
    <name evidence="1" type="ORF">QFC19_004114</name>
</gene>
<evidence type="ECO:0000313" key="1">
    <source>
        <dbReference type="EMBL" id="KAJ9104130.1"/>
    </source>
</evidence>
<dbReference type="EMBL" id="JASBWR010000042">
    <property type="protein sequence ID" value="KAJ9104130.1"/>
    <property type="molecule type" value="Genomic_DNA"/>
</dbReference>